<organism evidence="1">
    <name type="scientific">Tupanvirus deep ocean</name>
    <dbReference type="NCBI Taxonomy" id="2126984"/>
    <lineage>
        <taxon>Viruses</taxon>
        <taxon>Varidnaviria</taxon>
        <taxon>Bamfordvirae</taxon>
        <taxon>Nucleocytoviricota</taxon>
        <taxon>Megaviricetes</taxon>
        <taxon>Imitervirales</taxon>
        <taxon>Mimiviridae</taxon>
        <taxon>Megamimivirinae</taxon>
        <taxon>Tupanvirus</taxon>
        <taxon>Tupanvirus altamarinense</taxon>
    </lineage>
</organism>
<evidence type="ECO:0008006" key="2">
    <source>
        <dbReference type="Google" id="ProtNLM"/>
    </source>
</evidence>
<dbReference type="EMBL" id="MF405918">
    <property type="protein sequence ID" value="QKU34347.1"/>
    <property type="molecule type" value="Genomic_DNA"/>
</dbReference>
<protein>
    <recommendedName>
        <fullName evidence="2">Ankyrin repeat protein</fullName>
    </recommendedName>
</protein>
<reference evidence="1" key="1">
    <citation type="submission" date="2017-06" db="EMBL/GenBank/DDBJ databases">
        <authorList>
            <person name="Assis F.L."/>
            <person name="Abrahao J.S."/>
            <person name="Silva L."/>
            <person name="Khalil J.B."/>
            <person name="Rodrigues R."/>
            <person name="Silva L.S."/>
            <person name="Boratto P."/>
            <person name="Andrade M."/>
            <person name="Kroon E.G."/>
            <person name="Ribeiro B."/>
            <person name="Bergier I."/>
            <person name="Seligmann H."/>
            <person name="Ghigo E."/>
            <person name="Colson P."/>
            <person name="Levasseur A."/>
            <person name="Raoult D."/>
            <person name="Scola B.L."/>
        </authorList>
    </citation>
    <scope>NUCLEOTIDE SEQUENCE</scope>
    <source>
        <strain evidence="1">Deep ocean</strain>
    </source>
</reference>
<dbReference type="KEGG" id="vg:80517665"/>
<dbReference type="GeneID" id="80517665"/>
<proteinExistence type="predicted"/>
<accession>A0A6N1NN85</accession>
<sequence length="436" mass="51694">MTELNFTDFSDYDNKFHCYLVKNNLVEKVKMLQLAGIKEMVNKFDMFSHEDVNQLAFLMWMLIKYFKTLLNDGYLLEKIDLDFFEKQITNVIPELNITGFSGCTPLGGPRGHSSDSLPYYDCIKFIGQYTRQQDIYDKCLKILEALPIKLKGPILDPPEVLYLMQYNKHVDTSKNKHKQKVRPMNKIHSFKYSIYQPNPSHQRQYDRYKKDIQQAYYDVALNVDPVGMVCLTNQLVHTHYHVIKDTNNIRFLSKININNTAYQSIAQILREINEQTVIINENQNSQKKFNRIKKIINKTLRFISKDDESEIWDIFINAFIYVSDKDYDKEILKRDMMIELYERGLVDPNSKLSHNLMRNAADNGILWIIKYLISKGCITKNLPEYGSWKWDLESRQLKDILEKEVKDYHNYGKKWVQEKTKAKLNVYNYLVQNNYI</sequence>
<reference evidence="1" key="2">
    <citation type="journal article" date="2018" name="Nat. Commun.">
        <title>Tailed giant Tupanvirus possesses the most complete translational apparatus of the known virosphere.</title>
        <authorList>
            <person name="Abrahao J."/>
            <person name="Silva L."/>
            <person name="Silva L.S."/>
            <person name="Khalil J.Y.B."/>
            <person name="Rodrigues R."/>
            <person name="Arantes T."/>
            <person name="Assis F."/>
            <person name="Boratto P."/>
            <person name="Andrade M."/>
            <person name="Kroon E.G."/>
            <person name="Ribeiro B."/>
            <person name="Bergier I."/>
            <person name="Seligmann H."/>
            <person name="Ghigo E."/>
            <person name="Colson P."/>
            <person name="Levasseur A."/>
            <person name="Kroemer G."/>
            <person name="Raoult D."/>
            <person name="La Scola B."/>
        </authorList>
    </citation>
    <scope>NUCLEOTIDE SEQUENCE [LARGE SCALE GENOMIC DNA]</scope>
    <source>
        <strain evidence="1">Deep ocean</strain>
    </source>
</reference>
<dbReference type="RefSeq" id="YP_010780974.1">
    <property type="nucleotide sequence ID" value="NC_075038.1"/>
</dbReference>
<evidence type="ECO:0000313" key="1">
    <source>
        <dbReference type="EMBL" id="QKU34347.1"/>
    </source>
</evidence>
<name>A0A6N1NN85_9VIRU</name>